<dbReference type="InterPro" id="IPR046537">
    <property type="entry name" value="DUF6602"/>
</dbReference>
<organism evidence="2 3">
    <name type="scientific">Kineococcus endophyticus</name>
    <dbReference type="NCBI Taxonomy" id="1181883"/>
    <lineage>
        <taxon>Bacteria</taxon>
        <taxon>Bacillati</taxon>
        <taxon>Actinomycetota</taxon>
        <taxon>Actinomycetes</taxon>
        <taxon>Kineosporiales</taxon>
        <taxon>Kineosporiaceae</taxon>
        <taxon>Kineococcus</taxon>
    </lineage>
</organism>
<name>A0ABV3PE71_9ACTN</name>
<evidence type="ECO:0000313" key="2">
    <source>
        <dbReference type="EMBL" id="MEW9267522.1"/>
    </source>
</evidence>
<dbReference type="Proteomes" id="UP001555826">
    <property type="component" value="Unassembled WGS sequence"/>
</dbReference>
<dbReference type="RefSeq" id="WP_367640900.1">
    <property type="nucleotide sequence ID" value="NZ_JBFNQN010000018.1"/>
</dbReference>
<gene>
    <name evidence="2" type="ORF">AB1207_22500</name>
</gene>
<evidence type="ECO:0000259" key="1">
    <source>
        <dbReference type="Pfam" id="PF20247"/>
    </source>
</evidence>
<protein>
    <submittedName>
        <fullName evidence="2">DUF6602 domain-containing protein</fullName>
    </submittedName>
</protein>
<comment type="caution">
    <text evidence="2">The sequence shown here is derived from an EMBL/GenBank/DDBJ whole genome shotgun (WGS) entry which is preliminary data.</text>
</comment>
<dbReference type="CDD" id="cd21173">
    <property type="entry name" value="NucC-like"/>
    <property type="match status" value="1"/>
</dbReference>
<sequence>MSSSAKTYLYQNYVKGLQTAINSALATEFHPGFAFDAGDEYEVIMCRVLRRILPNTYGIARGHIVSSDGQSVGDDIIIYDQLRMPTLALRTQGDYSQKEFVPVEAVYAYIELKHTLNIKGDLGDGQSLAKARKQVSEAKKLLSRRLSVPLQQLTPMVTLGSTVEVSPPPGYPDTRNPPYGVIFARNVRDKKGDREYLTTFEEIRGSFLRQEGQAPVESEFGADLILLGGNVLMLPVSFEEDPAVEHSRARSPFLALGGPDPHTLGLCAADGHAPAMAILFLLWALEYMELGQMPWSSILDDASGGPIKIGDEDE</sequence>
<dbReference type="Pfam" id="PF20247">
    <property type="entry name" value="DUF6602"/>
    <property type="match status" value="1"/>
</dbReference>
<dbReference type="EMBL" id="JBFNQN010000018">
    <property type="protein sequence ID" value="MEW9267522.1"/>
    <property type="molecule type" value="Genomic_DNA"/>
</dbReference>
<proteinExistence type="predicted"/>
<reference evidence="2 3" key="1">
    <citation type="submission" date="2024-07" db="EMBL/GenBank/DDBJ databases">
        <authorList>
            <person name="Thanompreechachai J."/>
            <person name="Duangmal K."/>
        </authorList>
    </citation>
    <scope>NUCLEOTIDE SEQUENCE [LARGE SCALE GENOMIC DNA]</scope>
    <source>
        <strain evidence="2 3">KCTC 19886</strain>
    </source>
</reference>
<feature type="domain" description="DUF6602" evidence="1">
    <location>
        <begin position="36"/>
        <end position="141"/>
    </location>
</feature>
<keyword evidence="3" id="KW-1185">Reference proteome</keyword>
<evidence type="ECO:0000313" key="3">
    <source>
        <dbReference type="Proteomes" id="UP001555826"/>
    </source>
</evidence>
<accession>A0ABV3PE71</accession>